<evidence type="ECO:0000313" key="4">
    <source>
        <dbReference type="Proteomes" id="UP000176355"/>
    </source>
</evidence>
<dbReference type="PANTHER" id="PTHR30319">
    <property type="entry name" value="PHENYLACETIC ACID REGULATOR-RELATED TRANSCRIPTIONAL REPRESSOR"/>
    <property type="match status" value="1"/>
</dbReference>
<evidence type="ECO:0000256" key="1">
    <source>
        <dbReference type="SAM" id="Phobius"/>
    </source>
</evidence>
<accession>A0A1G2P778</accession>
<feature type="domain" description="Transcriptional repressor PaaX-like central Cas2-like" evidence="2">
    <location>
        <begin position="107"/>
        <end position="181"/>
    </location>
</feature>
<dbReference type="Pfam" id="PF20803">
    <property type="entry name" value="PaaX_M"/>
    <property type="match status" value="1"/>
</dbReference>
<protein>
    <recommendedName>
        <fullName evidence="2">Transcriptional repressor PaaX-like central Cas2-like domain-containing protein</fullName>
    </recommendedName>
</protein>
<organism evidence="3 4">
    <name type="scientific">Candidatus Taylorbacteria bacterium RIFCSPLOWO2_12_FULL_44_15c</name>
    <dbReference type="NCBI Taxonomy" id="1802333"/>
    <lineage>
        <taxon>Bacteria</taxon>
        <taxon>Candidatus Tayloriibacteriota</taxon>
    </lineage>
</organism>
<dbReference type="GO" id="GO:0006351">
    <property type="term" value="P:DNA-templated transcription"/>
    <property type="evidence" value="ECO:0007669"/>
    <property type="project" value="TreeGrafter"/>
</dbReference>
<dbReference type="AlphaFoldDB" id="A0A1G2P778"/>
<keyword evidence="1" id="KW-0472">Membrane</keyword>
<dbReference type="STRING" id="1802333.A3G03_00370"/>
<dbReference type="PANTHER" id="PTHR30319:SF1">
    <property type="entry name" value="TRANSCRIPTIONAL REPRESSOR PAAX"/>
    <property type="match status" value="1"/>
</dbReference>
<dbReference type="Gene3D" id="3.30.70.2650">
    <property type="match status" value="1"/>
</dbReference>
<reference evidence="3 4" key="1">
    <citation type="journal article" date="2016" name="Nat. Commun.">
        <title>Thousands of microbial genomes shed light on interconnected biogeochemical processes in an aquifer system.</title>
        <authorList>
            <person name="Anantharaman K."/>
            <person name="Brown C.T."/>
            <person name="Hug L.A."/>
            <person name="Sharon I."/>
            <person name="Castelle C.J."/>
            <person name="Probst A.J."/>
            <person name="Thomas B.C."/>
            <person name="Singh A."/>
            <person name="Wilkins M.J."/>
            <person name="Karaoz U."/>
            <person name="Brodie E.L."/>
            <person name="Williams K.H."/>
            <person name="Hubbard S.S."/>
            <person name="Banfield J.F."/>
        </authorList>
    </citation>
    <scope>NUCLEOTIDE SEQUENCE [LARGE SCALE GENOMIC DNA]</scope>
</reference>
<name>A0A1G2P778_9BACT</name>
<sequence length="194" mass="22374">MGIIEEKVKKRVKRKNIQKIVLGTVAAAGLLSVAMLAPNIISALGKLGIINSKRGYRYNGTINRARNRLIENGLLTKNNKGFLCLTTKGETTLRQLALTDFKLKKPKHWDKKWRVLIFDIPEKRRGLREKIRRTLVAIGFTHLQDSVWVYPYNCEDLIALLKSDFKVGKDLIYIVAEEIEYEKSLLKNFRLTKY</sequence>
<evidence type="ECO:0000313" key="3">
    <source>
        <dbReference type="EMBL" id="OHA44133.1"/>
    </source>
</evidence>
<gene>
    <name evidence="3" type="ORF">A3G03_00370</name>
</gene>
<dbReference type="SUPFAM" id="SSF143430">
    <property type="entry name" value="TTP0101/SSO1404-like"/>
    <property type="match status" value="1"/>
</dbReference>
<comment type="caution">
    <text evidence="3">The sequence shown here is derived from an EMBL/GenBank/DDBJ whole genome shotgun (WGS) entry which is preliminary data.</text>
</comment>
<feature type="transmembrane region" description="Helical" evidence="1">
    <location>
        <begin position="20"/>
        <end position="41"/>
    </location>
</feature>
<keyword evidence="1" id="KW-1133">Transmembrane helix</keyword>
<dbReference type="InterPro" id="IPR048846">
    <property type="entry name" value="PaaX-like_central"/>
</dbReference>
<evidence type="ECO:0000259" key="2">
    <source>
        <dbReference type="Pfam" id="PF20803"/>
    </source>
</evidence>
<keyword evidence="1" id="KW-0812">Transmembrane</keyword>
<proteinExistence type="predicted"/>
<dbReference type="EMBL" id="MHSL01000009">
    <property type="protein sequence ID" value="OHA44133.1"/>
    <property type="molecule type" value="Genomic_DNA"/>
</dbReference>
<dbReference type="Proteomes" id="UP000176355">
    <property type="component" value="Unassembled WGS sequence"/>
</dbReference>